<feature type="transmembrane region" description="Helical" evidence="1">
    <location>
        <begin position="141"/>
        <end position="159"/>
    </location>
</feature>
<reference evidence="2 3" key="1">
    <citation type="submission" date="2017-09" db="EMBL/GenBank/DDBJ databases">
        <title>Depth-based differentiation of microbial function through sediment-hosted aquifers and enrichment of novel symbionts in the deep terrestrial subsurface.</title>
        <authorList>
            <person name="Probst A.J."/>
            <person name="Ladd B."/>
            <person name="Jarett J.K."/>
            <person name="Geller-Mcgrath D.E."/>
            <person name="Sieber C.M."/>
            <person name="Emerson J.B."/>
            <person name="Anantharaman K."/>
            <person name="Thomas B.C."/>
            <person name="Malmstrom R."/>
            <person name="Stieglmeier M."/>
            <person name="Klingl A."/>
            <person name="Woyke T."/>
            <person name="Ryan C.M."/>
            <person name="Banfield J.F."/>
        </authorList>
    </citation>
    <scope>NUCLEOTIDE SEQUENCE [LARGE SCALE GENOMIC DNA]</scope>
    <source>
        <strain evidence="2">CG10_big_fil_rev_8_21_14_0_10_32_10</strain>
    </source>
</reference>
<dbReference type="EMBL" id="PCXU01000006">
    <property type="protein sequence ID" value="PIR43870.1"/>
    <property type="molecule type" value="Genomic_DNA"/>
</dbReference>
<sequence length="169" mass="19759">MDTILIFRCLLPIIGFLGVILSVKFIKPPKKILYLSLRLGWIAGVLNLIVDAIQQHFKFWHYTVDNLYFGFPLDLYVSVSLVVGVVLPLIYWYLQSFNPKRLTLFILILPLYFLLQDYLVTKATGDRVLMLDSPYWWISDFLSLIVIVWGTLFIFNYFLSRINNQNSPS</sequence>
<feature type="transmembrane region" description="Helical" evidence="1">
    <location>
        <begin position="33"/>
        <end position="53"/>
    </location>
</feature>
<dbReference type="AlphaFoldDB" id="A0A2H0RBM7"/>
<evidence type="ECO:0008006" key="4">
    <source>
        <dbReference type="Google" id="ProtNLM"/>
    </source>
</evidence>
<protein>
    <recommendedName>
        <fullName evidence="4">Lycopene cyclase domain-containing protein</fullName>
    </recommendedName>
</protein>
<keyword evidence="1" id="KW-0472">Membrane</keyword>
<dbReference type="Proteomes" id="UP000230214">
    <property type="component" value="Unassembled WGS sequence"/>
</dbReference>
<organism evidence="2 3">
    <name type="scientific">candidate division WWE3 bacterium CG10_big_fil_rev_8_21_14_0_10_32_10</name>
    <dbReference type="NCBI Taxonomy" id="1975090"/>
    <lineage>
        <taxon>Bacteria</taxon>
        <taxon>Katanobacteria</taxon>
    </lineage>
</organism>
<name>A0A2H0RBM7_UNCKA</name>
<keyword evidence="1" id="KW-0812">Transmembrane</keyword>
<comment type="caution">
    <text evidence="2">The sequence shown here is derived from an EMBL/GenBank/DDBJ whole genome shotgun (WGS) entry which is preliminary data.</text>
</comment>
<feature type="transmembrane region" description="Helical" evidence="1">
    <location>
        <begin position="6"/>
        <end position="26"/>
    </location>
</feature>
<accession>A0A2H0RBM7</accession>
<keyword evidence="1" id="KW-1133">Transmembrane helix</keyword>
<evidence type="ECO:0000313" key="3">
    <source>
        <dbReference type="Proteomes" id="UP000230214"/>
    </source>
</evidence>
<evidence type="ECO:0000313" key="2">
    <source>
        <dbReference type="EMBL" id="PIR43870.1"/>
    </source>
</evidence>
<evidence type="ECO:0000256" key="1">
    <source>
        <dbReference type="SAM" id="Phobius"/>
    </source>
</evidence>
<gene>
    <name evidence="2" type="ORF">COV24_00420</name>
</gene>
<feature type="transmembrane region" description="Helical" evidence="1">
    <location>
        <begin position="73"/>
        <end position="94"/>
    </location>
</feature>
<proteinExistence type="predicted"/>
<feature type="transmembrane region" description="Helical" evidence="1">
    <location>
        <begin position="101"/>
        <end position="121"/>
    </location>
</feature>